<keyword evidence="3" id="KW-0963">Cytoplasm</keyword>
<sequence>MSGPIPFPSLPGFAPHHDPTKTQHKRVSAQKQEENKDYANRPLPSYPLPRRESPEKPDQTRMMDTQWRSTTHSVHAPMNSEEITDQFEPTFVKMDRQVLRFFGYFKEPIVESNLEHFRVRKLIIYYYLEDHTLSVIEPREVNSGTPQGPFIKRQAILKNDGSGMAIVPTDLRVGENIVIFGKNIRIVDCDQYTREFYDLNRMSQGPAEEIPGDPFAKKKGEKVVLVKDAAMKEFLEKSLGGGRPKPQKQFLDHDRKVLRFFSSSGGEHFILHYYLADDTVEILEIHYPNDGKVEFPVFLRRNKLPKKFAIGQPGQQPEENSLKEYEIEPNMILQIYNRQFVIDSADEFTVNYYRQHYSRVFPIGPIPDPPEREVNNIVIPPHDGLGSEEDSLGYVYRLIPKPPYKDYFKFIDNSHRILRWTARFNSPQPEDVDRRFIISMFLNDDTLQIHEIPQRNSGIVEGKFLIRGRYKNENRNNEYFHPADFILGTDLTVNRYRFHIESCDEHTQKWMEEHLGHY</sequence>
<feature type="domain" description="DM10" evidence="8">
    <location>
        <begin position="95"/>
        <end position="201"/>
    </location>
</feature>
<evidence type="ECO:0000256" key="5">
    <source>
        <dbReference type="ARBA" id="ARBA00023212"/>
    </source>
</evidence>
<dbReference type="GO" id="GO:0060285">
    <property type="term" value="P:cilium-dependent cell motility"/>
    <property type="evidence" value="ECO:0007669"/>
    <property type="project" value="TreeGrafter"/>
</dbReference>
<organism evidence="9 10">
    <name type="scientific">Blepharisma stoltei</name>
    <dbReference type="NCBI Taxonomy" id="1481888"/>
    <lineage>
        <taxon>Eukaryota</taxon>
        <taxon>Sar</taxon>
        <taxon>Alveolata</taxon>
        <taxon>Ciliophora</taxon>
        <taxon>Postciliodesmatophora</taxon>
        <taxon>Heterotrichea</taxon>
        <taxon>Heterotrichida</taxon>
        <taxon>Blepharismidae</taxon>
        <taxon>Blepharisma</taxon>
    </lineage>
</organism>
<evidence type="ECO:0000256" key="6">
    <source>
        <dbReference type="ARBA" id="ARBA00023273"/>
    </source>
</evidence>
<evidence type="ECO:0000256" key="7">
    <source>
        <dbReference type="SAM" id="MobiDB-lite"/>
    </source>
</evidence>
<evidence type="ECO:0000256" key="1">
    <source>
        <dbReference type="ARBA" id="ARBA00004138"/>
    </source>
</evidence>
<dbReference type="GO" id="GO:0072686">
    <property type="term" value="C:mitotic spindle"/>
    <property type="evidence" value="ECO:0007669"/>
    <property type="project" value="TreeGrafter"/>
</dbReference>
<keyword evidence="4" id="KW-0677">Repeat</keyword>
<accession>A0AAU9JWI2</accession>
<feature type="domain" description="DM10" evidence="8">
    <location>
        <begin position="414"/>
        <end position="515"/>
    </location>
</feature>
<dbReference type="AlphaFoldDB" id="A0AAU9JWI2"/>
<comment type="subcellular location">
    <subcellularLocation>
        <location evidence="1">Cell projection</location>
        <location evidence="1">Cilium</location>
    </subcellularLocation>
    <subcellularLocation>
        <location evidence="2">Cytoplasm</location>
        <location evidence="2">Cytoskeleton</location>
    </subcellularLocation>
</comment>
<proteinExistence type="predicted"/>
<reference evidence="9" key="1">
    <citation type="submission" date="2021-09" db="EMBL/GenBank/DDBJ databases">
        <authorList>
            <consortium name="AG Swart"/>
            <person name="Singh M."/>
            <person name="Singh A."/>
            <person name="Seah K."/>
            <person name="Emmerich C."/>
        </authorList>
    </citation>
    <scope>NUCLEOTIDE SEQUENCE</scope>
    <source>
        <strain evidence="9">ATCC30299</strain>
    </source>
</reference>
<feature type="region of interest" description="Disordered" evidence="7">
    <location>
        <begin position="1"/>
        <end position="65"/>
    </location>
</feature>
<evidence type="ECO:0000256" key="2">
    <source>
        <dbReference type="ARBA" id="ARBA00004245"/>
    </source>
</evidence>
<keyword evidence="6" id="KW-0966">Cell projection</keyword>
<name>A0AAU9JWI2_9CILI</name>
<gene>
    <name evidence="9" type="ORF">BSTOLATCC_MIC50007</name>
</gene>
<dbReference type="GO" id="GO:0005930">
    <property type="term" value="C:axoneme"/>
    <property type="evidence" value="ECO:0007669"/>
    <property type="project" value="TreeGrafter"/>
</dbReference>
<feature type="compositionally biased region" description="Basic and acidic residues" evidence="7">
    <location>
        <begin position="49"/>
        <end position="61"/>
    </location>
</feature>
<dbReference type="Pfam" id="PF06565">
    <property type="entry name" value="DM10_dom"/>
    <property type="match status" value="3"/>
</dbReference>
<feature type="domain" description="DM10" evidence="8">
    <location>
        <begin position="254"/>
        <end position="357"/>
    </location>
</feature>
<evidence type="ECO:0000313" key="9">
    <source>
        <dbReference type="EMBL" id="CAG9329891.1"/>
    </source>
</evidence>
<dbReference type="SMART" id="SM00676">
    <property type="entry name" value="DM10"/>
    <property type="match status" value="3"/>
</dbReference>
<evidence type="ECO:0000313" key="10">
    <source>
        <dbReference type="Proteomes" id="UP001162131"/>
    </source>
</evidence>
<dbReference type="GO" id="GO:0000281">
    <property type="term" value="P:mitotic cytokinesis"/>
    <property type="evidence" value="ECO:0007669"/>
    <property type="project" value="TreeGrafter"/>
</dbReference>
<dbReference type="PROSITE" id="PS51336">
    <property type="entry name" value="DM10"/>
    <property type="match status" value="3"/>
</dbReference>
<dbReference type="InterPro" id="IPR006602">
    <property type="entry name" value="DM10_dom"/>
</dbReference>
<comment type="caution">
    <text evidence="9">The sequence shown here is derived from an EMBL/GenBank/DDBJ whole genome shotgun (WGS) entry which is preliminary data.</text>
</comment>
<evidence type="ECO:0000256" key="3">
    <source>
        <dbReference type="ARBA" id="ARBA00022490"/>
    </source>
</evidence>
<keyword evidence="5" id="KW-0206">Cytoskeleton</keyword>
<evidence type="ECO:0000259" key="8">
    <source>
        <dbReference type="PROSITE" id="PS51336"/>
    </source>
</evidence>
<dbReference type="GO" id="GO:0007052">
    <property type="term" value="P:mitotic spindle organization"/>
    <property type="evidence" value="ECO:0007669"/>
    <property type="project" value="TreeGrafter"/>
</dbReference>
<protein>
    <recommendedName>
        <fullName evidence="8">DM10 domain-containing protein</fullName>
    </recommendedName>
</protein>
<dbReference type="PANTHER" id="PTHR12086">
    <property type="entry name" value="EF-HAND DOMAIN C-TERMINAL CONTAINING PROTEIN"/>
    <property type="match status" value="1"/>
</dbReference>
<dbReference type="EMBL" id="CAJZBQ010000050">
    <property type="protein sequence ID" value="CAG9329891.1"/>
    <property type="molecule type" value="Genomic_DNA"/>
</dbReference>
<dbReference type="PANTHER" id="PTHR12086:SF9">
    <property type="entry name" value="EF-HAND DOMAIN-CONTAINING PROTEIN 1"/>
    <property type="match status" value="1"/>
</dbReference>
<dbReference type="Proteomes" id="UP001162131">
    <property type="component" value="Unassembled WGS sequence"/>
</dbReference>
<dbReference type="FunFam" id="2.30.29.170:FF:000004">
    <property type="entry name" value="EF-hand domain containing 2"/>
    <property type="match status" value="1"/>
</dbReference>
<evidence type="ECO:0000256" key="4">
    <source>
        <dbReference type="ARBA" id="ARBA00022737"/>
    </source>
</evidence>
<dbReference type="GO" id="GO:0043014">
    <property type="term" value="F:alpha-tubulin binding"/>
    <property type="evidence" value="ECO:0007669"/>
    <property type="project" value="TreeGrafter"/>
</dbReference>
<dbReference type="Gene3D" id="2.30.29.170">
    <property type="match status" value="3"/>
</dbReference>
<keyword evidence="10" id="KW-1185">Reference proteome</keyword>
<dbReference type="FunFam" id="2.30.29.170:FF:000002">
    <property type="entry name" value="EF-hand domain (C-terminal) containing 1"/>
    <property type="match status" value="1"/>
</dbReference>
<dbReference type="InterPro" id="IPR040193">
    <property type="entry name" value="EFHC1/EFHC2/EFHB"/>
</dbReference>